<accession>A0ACB7VXT6</accession>
<gene>
    <name evidence="1" type="ORF">IHE45_06G069200</name>
</gene>
<organism evidence="1 2">
    <name type="scientific">Dioscorea alata</name>
    <name type="common">Purple yam</name>
    <dbReference type="NCBI Taxonomy" id="55571"/>
    <lineage>
        <taxon>Eukaryota</taxon>
        <taxon>Viridiplantae</taxon>
        <taxon>Streptophyta</taxon>
        <taxon>Embryophyta</taxon>
        <taxon>Tracheophyta</taxon>
        <taxon>Spermatophyta</taxon>
        <taxon>Magnoliopsida</taxon>
        <taxon>Liliopsida</taxon>
        <taxon>Dioscoreales</taxon>
        <taxon>Dioscoreaceae</taxon>
        <taxon>Dioscorea</taxon>
    </lineage>
</organism>
<dbReference type="EC" id="2.1.1.354" evidence="1"/>
<reference evidence="2" key="1">
    <citation type="journal article" date="2022" name="Nat. Commun.">
        <title>Chromosome evolution and the genetic basis of agronomically important traits in greater yam.</title>
        <authorList>
            <person name="Bredeson J.V."/>
            <person name="Lyons J.B."/>
            <person name="Oniyinde I.O."/>
            <person name="Okereke N.R."/>
            <person name="Kolade O."/>
            <person name="Nnabue I."/>
            <person name="Nwadili C.O."/>
            <person name="Hribova E."/>
            <person name="Parker M."/>
            <person name="Nwogha J."/>
            <person name="Shu S."/>
            <person name="Carlson J."/>
            <person name="Kariba R."/>
            <person name="Muthemba S."/>
            <person name="Knop K."/>
            <person name="Barton G.J."/>
            <person name="Sherwood A.V."/>
            <person name="Lopez-Montes A."/>
            <person name="Asiedu R."/>
            <person name="Jamnadass R."/>
            <person name="Muchugi A."/>
            <person name="Goodstein D."/>
            <person name="Egesi C.N."/>
            <person name="Featherston J."/>
            <person name="Asfaw A."/>
            <person name="Simpson G.G."/>
            <person name="Dolezel J."/>
            <person name="Hendre P.S."/>
            <person name="Van Deynze A."/>
            <person name="Kumar P.L."/>
            <person name="Obidiegwu J.E."/>
            <person name="Bhattacharjee R."/>
            <person name="Rokhsar D.S."/>
        </authorList>
    </citation>
    <scope>NUCLEOTIDE SEQUENCE [LARGE SCALE GENOMIC DNA]</scope>
    <source>
        <strain evidence="2">cv. TDa95/00328</strain>
    </source>
</reference>
<proteinExistence type="predicted"/>
<keyword evidence="1" id="KW-0489">Methyltransferase</keyword>
<evidence type="ECO:0000313" key="2">
    <source>
        <dbReference type="Proteomes" id="UP000827976"/>
    </source>
</evidence>
<keyword evidence="2" id="KW-1185">Reference proteome</keyword>
<comment type="caution">
    <text evidence="1">The sequence shown here is derived from an EMBL/GenBank/DDBJ whole genome shotgun (WGS) entry which is preliminary data.</text>
</comment>
<protein>
    <submittedName>
        <fullName evidence="1">Histone-lysine N-methyltransferase protein</fullName>
        <ecNumber evidence="1">2.1.1.354</ecNumber>
    </submittedName>
</protein>
<dbReference type="EMBL" id="CM037016">
    <property type="protein sequence ID" value="KAH7679610.1"/>
    <property type="molecule type" value="Genomic_DNA"/>
</dbReference>
<sequence length="446" mass="49992">MPRKSSRNIQNQLSNDDCETNRCFVRQVGKHLRLQPGDTLWTKVNGCSWWPAQVVNDKSISNRFKRKAEGEVLVRLYGTYEYISVDPVKSHSEFANKLKQENSKKHEVFQKALEEVLSHAKAGCNSKRKVSRCSEIVASVDSKIKRQKTSGNSMGKRREQHVVERSQENQSPASPEAQTDNVKESKSVRQRRGKSKAEAIGDNKSRKYDLRKTKDREQKNVSMEKDQKNTKVDVVCMKSGENATATKENTASKASRGKKAEKISTNNDDADGLAIPETRSREAAEKESSAIPNKRGKALQENKTKKDEVKKRKAREVSENNIIEANVSKKPKLARRLRDRTSDAKTAIQDVVNLAVKKKSNAKACNGKLTKKAKNEVVDLKSSKQNIATPPKETSRTKSPISKKVAEAEEESMSIKMKVMQSLGLIAPSGSPFKRNLVTKGGRRIF</sequence>
<evidence type="ECO:0000313" key="1">
    <source>
        <dbReference type="EMBL" id="KAH7679610.1"/>
    </source>
</evidence>
<dbReference type="Proteomes" id="UP000827976">
    <property type="component" value="Chromosome 6"/>
</dbReference>
<name>A0ACB7VXT6_DIOAL</name>
<keyword evidence="1" id="KW-0808">Transferase</keyword>